<sequence length="164" mass="16906">MAHEGSSGDTLRSADPPEVYDDALPEVVQAPKITDEPRPVAEQVGKDHIIPEVAEENVTPRGRVLTLTGVRRRTFYVIVAVVLVIAAAIGGGIGGALGSRNMSESNSDADGTSLSTFSTDSSSTSTTTTSNTASTSTSTAPCTEGTVAAGETQNYLGLCKFSLI</sequence>
<accession>A0A428UFK6</accession>
<organism evidence="3 4">
    <name type="scientific">Fusarium oligoseptatum</name>
    <dbReference type="NCBI Taxonomy" id="2604345"/>
    <lineage>
        <taxon>Eukaryota</taxon>
        <taxon>Fungi</taxon>
        <taxon>Dikarya</taxon>
        <taxon>Ascomycota</taxon>
        <taxon>Pezizomycotina</taxon>
        <taxon>Sordariomycetes</taxon>
        <taxon>Hypocreomycetidae</taxon>
        <taxon>Hypocreales</taxon>
        <taxon>Nectriaceae</taxon>
        <taxon>Fusarium</taxon>
        <taxon>Fusarium solani species complex</taxon>
    </lineage>
</organism>
<keyword evidence="4" id="KW-1185">Reference proteome</keyword>
<evidence type="ECO:0000313" key="4">
    <source>
        <dbReference type="Proteomes" id="UP000287144"/>
    </source>
</evidence>
<keyword evidence="2" id="KW-0812">Transmembrane</keyword>
<evidence type="ECO:0000313" key="3">
    <source>
        <dbReference type="EMBL" id="RSM13076.1"/>
    </source>
</evidence>
<dbReference type="AlphaFoldDB" id="A0A428UFK6"/>
<protein>
    <submittedName>
        <fullName evidence="3">Uncharacterized protein</fullName>
    </submittedName>
</protein>
<gene>
    <name evidence="3" type="ORF">CEP52_002022</name>
</gene>
<feature type="region of interest" description="Disordered" evidence="1">
    <location>
        <begin position="102"/>
        <end position="142"/>
    </location>
</feature>
<feature type="region of interest" description="Disordered" evidence="1">
    <location>
        <begin position="1"/>
        <end position="20"/>
    </location>
</feature>
<evidence type="ECO:0000256" key="2">
    <source>
        <dbReference type="SAM" id="Phobius"/>
    </source>
</evidence>
<evidence type="ECO:0000256" key="1">
    <source>
        <dbReference type="SAM" id="MobiDB-lite"/>
    </source>
</evidence>
<dbReference type="EMBL" id="NKCK01000011">
    <property type="protein sequence ID" value="RSM13076.1"/>
    <property type="molecule type" value="Genomic_DNA"/>
</dbReference>
<feature type="compositionally biased region" description="Low complexity" evidence="1">
    <location>
        <begin position="112"/>
        <end position="139"/>
    </location>
</feature>
<name>A0A428UFK6_9HYPO</name>
<comment type="caution">
    <text evidence="3">The sequence shown here is derived from an EMBL/GenBank/DDBJ whole genome shotgun (WGS) entry which is preliminary data.</text>
</comment>
<feature type="transmembrane region" description="Helical" evidence="2">
    <location>
        <begin position="75"/>
        <end position="97"/>
    </location>
</feature>
<reference evidence="3 4" key="1">
    <citation type="submission" date="2017-06" db="EMBL/GenBank/DDBJ databases">
        <title>Comparative genomic analysis of Ambrosia Fusariam Clade fungi.</title>
        <authorList>
            <person name="Stajich J.E."/>
            <person name="Carrillo J."/>
            <person name="Kijimoto T."/>
            <person name="Eskalen A."/>
            <person name="O'Donnell K."/>
            <person name="Kasson M."/>
        </authorList>
    </citation>
    <scope>NUCLEOTIDE SEQUENCE [LARGE SCALE GENOMIC DNA]</scope>
    <source>
        <strain evidence="3 4">NRRL62579</strain>
    </source>
</reference>
<proteinExistence type="predicted"/>
<dbReference type="Proteomes" id="UP000287144">
    <property type="component" value="Unassembled WGS sequence"/>
</dbReference>
<keyword evidence="2" id="KW-0472">Membrane</keyword>
<keyword evidence="2" id="KW-1133">Transmembrane helix</keyword>